<dbReference type="Pfam" id="PF00144">
    <property type="entry name" value="Beta-lactamase"/>
    <property type="match status" value="1"/>
</dbReference>
<dbReference type="PROSITE" id="PS50005">
    <property type="entry name" value="TPR"/>
    <property type="match status" value="1"/>
</dbReference>
<dbReference type="CDD" id="cd02859">
    <property type="entry name" value="E_set_AMPKbeta_like_N"/>
    <property type="match status" value="1"/>
</dbReference>
<reference evidence="5" key="1">
    <citation type="journal article" date="2019" name="Int. J. Syst. Evol. Microbiol.">
        <title>The Global Catalogue of Microorganisms (GCM) 10K type strain sequencing project: providing services to taxonomists for standard genome sequencing and annotation.</title>
        <authorList>
            <consortium name="The Broad Institute Genomics Platform"/>
            <consortium name="The Broad Institute Genome Sequencing Center for Infectious Disease"/>
            <person name="Wu L."/>
            <person name="Ma J."/>
        </authorList>
    </citation>
    <scope>NUCLEOTIDE SEQUENCE [LARGE SCALE GENOMIC DNA]</scope>
    <source>
        <strain evidence="5">JCM 17927</strain>
    </source>
</reference>
<dbReference type="InterPro" id="IPR001466">
    <property type="entry name" value="Beta-lactam-related"/>
</dbReference>
<evidence type="ECO:0000256" key="1">
    <source>
        <dbReference type="PROSITE-ProRule" id="PRU00339"/>
    </source>
</evidence>
<dbReference type="InterPro" id="IPR050789">
    <property type="entry name" value="Diverse_Enzym_Activities"/>
</dbReference>
<organism evidence="4 5">
    <name type="scientific">Nibrella saemangeumensis</name>
    <dbReference type="NCBI Taxonomy" id="1084526"/>
    <lineage>
        <taxon>Bacteria</taxon>
        <taxon>Pseudomonadati</taxon>
        <taxon>Bacteroidota</taxon>
        <taxon>Cytophagia</taxon>
        <taxon>Cytophagales</taxon>
        <taxon>Spirosomataceae</taxon>
        <taxon>Nibrella</taxon>
    </lineage>
</organism>
<dbReference type="InterPro" id="IPR012338">
    <property type="entry name" value="Beta-lactam/transpept-like"/>
</dbReference>
<comment type="caution">
    <text evidence="4">The sequence shown here is derived from an EMBL/GenBank/DDBJ whole genome shotgun (WGS) entry which is preliminary data.</text>
</comment>
<accession>A0ABP8NFU6</accession>
<dbReference type="Proteomes" id="UP001501175">
    <property type="component" value="Unassembled WGS sequence"/>
</dbReference>
<feature type="domain" description="Beta-lactamase-related" evidence="2">
    <location>
        <begin position="4"/>
        <end position="307"/>
    </location>
</feature>
<dbReference type="Pfam" id="PF16561">
    <property type="entry name" value="AMPK1_CBM"/>
    <property type="match status" value="1"/>
</dbReference>
<dbReference type="PANTHER" id="PTHR43283:SF18">
    <property type="match status" value="1"/>
</dbReference>
<dbReference type="Gene3D" id="1.25.40.10">
    <property type="entry name" value="Tetratricopeptide repeat domain"/>
    <property type="match status" value="1"/>
</dbReference>
<evidence type="ECO:0000313" key="4">
    <source>
        <dbReference type="EMBL" id="GAA4466260.1"/>
    </source>
</evidence>
<dbReference type="InterPro" id="IPR011990">
    <property type="entry name" value="TPR-like_helical_dom_sf"/>
</dbReference>
<protein>
    <recommendedName>
        <fullName evidence="6">CubicO group peptidase, beta-lactamase class C family</fullName>
    </recommendedName>
</protein>
<feature type="domain" description="AMP-activated protein kinase glycogen-binding" evidence="3">
    <location>
        <begin position="462"/>
        <end position="533"/>
    </location>
</feature>
<dbReference type="Gene3D" id="3.40.710.10">
    <property type="entry name" value="DD-peptidase/beta-lactamase superfamily"/>
    <property type="match status" value="1"/>
</dbReference>
<evidence type="ECO:0008006" key="6">
    <source>
        <dbReference type="Google" id="ProtNLM"/>
    </source>
</evidence>
<dbReference type="InterPro" id="IPR032640">
    <property type="entry name" value="AMPK1_CBM"/>
</dbReference>
<dbReference type="InterPro" id="IPR014756">
    <property type="entry name" value="Ig_E-set"/>
</dbReference>
<feature type="repeat" description="TPR" evidence="1">
    <location>
        <begin position="399"/>
        <end position="432"/>
    </location>
</feature>
<dbReference type="Pfam" id="PF13432">
    <property type="entry name" value="TPR_16"/>
    <property type="match status" value="1"/>
</dbReference>
<dbReference type="Gene3D" id="2.60.40.10">
    <property type="entry name" value="Immunoglobulins"/>
    <property type="match status" value="1"/>
</dbReference>
<gene>
    <name evidence="4" type="ORF">GCM10023189_48020</name>
</gene>
<sequence>MSLSRRIQQAMDSANVPGASVAIIQKGRLTHCEGYGLTKNDSSQRVTAATVFDAASLSKPVFAYAVLQLVQENKFDLDKPLYQYLPYPDIESDERYKQITARMVLSHTTGFPNWRGSRPLSIRWEPGKRFGYSGEGFVYLQKVIETISGQQINEFISQRVFRPLQMTRSGYVWQPQMDTDFAYPHDNFGIADTKRKPTQANTAYSLQTTAEDYARFMLAIMQSKGLSPTTVGRMLSPQSQLPKRFSGDTTLAPDLFWGLGFGLEKTPSGDYFWHWGDNGTFRCFVGANQAQQKAVILFTNSFNGLSLARELIPGLLGGQHPLFSFLGYDSYKTPGNLFANAVLKKGVPTALEPFRNDAGVTTIPEDNMNWVGNQLLRIGRVPEALAVLEHTLKAYPRSATVNASYAYALLRSGDQPRAVEYLKKALDLKPDNERLRQTLSGLTNARSQQGPIRLVLKDYPNARLVTLAGSFNDWNNLHTFFTRKNTAWECSLDLKPGTYTYKIFVDGKWINDPANPNRQRDEQGNENSVLVVQ</sequence>
<dbReference type="SUPFAM" id="SSF81296">
    <property type="entry name" value="E set domains"/>
    <property type="match status" value="1"/>
</dbReference>
<dbReference type="EMBL" id="BAABHD010000081">
    <property type="protein sequence ID" value="GAA4466260.1"/>
    <property type="molecule type" value="Genomic_DNA"/>
</dbReference>
<keyword evidence="1" id="KW-0802">TPR repeat</keyword>
<name>A0ABP8NFU6_9BACT</name>
<dbReference type="PANTHER" id="PTHR43283">
    <property type="entry name" value="BETA-LACTAMASE-RELATED"/>
    <property type="match status" value="1"/>
</dbReference>
<evidence type="ECO:0000313" key="5">
    <source>
        <dbReference type="Proteomes" id="UP001501175"/>
    </source>
</evidence>
<dbReference type="InterPro" id="IPR019734">
    <property type="entry name" value="TPR_rpt"/>
</dbReference>
<proteinExistence type="predicted"/>
<dbReference type="InterPro" id="IPR013783">
    <property type="entry name" value="Ig-like_fold"/>
</dbReference>
<keyword evidence="5" id="KW-1185">Reference proteome</keyword>
<evidence type="ECO:0000259" key="2">
    <source>
        <dbReference type="Pfam" id="PF00144"/>
    </source>
</evidence>
<dbReference type="SUPFAM" id="SSF48452">
    <property type="entry name" value="TPR-like"/>
    <property type="match status" value="1"/>
</dbReference>
<evidence type="ECO:0000259" key="3">
    <source>
        <dbReference type="Pfam" id="PF16561"/>
    </source>
</evidence>
<dbReference type="SUPFAM" id="SSF56601">
    <property type="entry name" value="beta-lactamase/transpeptidase-like"/>
    <property type="match status" value="1"/>
</dbReference>